<dbReference type="Gene3D" id="2.40.40.20">
    <property type="match status" value="1"/>
</dbReference>
<name>A0A0E1W910_BURPE</name>
<reference evidence="12" key="1">
    <citation type="submission" date="2009-05" db="EMBL/GenBank/DDBJ databases">
        <authorList>
            <person name="Harkins D.M."/>
            <person name="DeShazer D."/>
            <person name="Woods D.E."/>
            <person name="Brinkac L.M."/>
            <person name="Brown K.A."/>
            <person name="Hung G.C."/>
            <person name="Tuanyok A."/>
            <person name="Zhang B."/>
            <person name="Nierman W.C."/>
        </authorList>
    </citation>
    <scope>NUCLEOTIDE SEQUENCE [LARGE SCALE GENOMIC DNA]</scope>
    <source>
        <strain evidence="12">1710a</strain>
    </source>
</reference>
<evidence type="ECO:0000256" key="6">
    <source>
        <dbReference type="ARBA" id="ARBA00022723"/>
    </source>
</evidence>
<organism evidence="12">
    <name type="scientific">Burkholderia pseudomallei 1710a</name>
    <dbReference type="NCBI Taxonomy" id="320371"/>
    <lineage>
        <taxon>Bacteria</taxon>
        <taxon>Pseudomonadati</taxon>
        <taxon>Pseudomonadota</taxon>
        <taxon>Betaproteobacteria</taxon>
        <taxon>Burkholderiales</taxon>
        <taxon>Burkholderiaceae</taxon>
        <taxon>Burkholderia</taxon>
        <taxon>pseudomallei group</taxon>
    </lineage>
</organism>
<dbReference type="AlphaFoldDB" id="A0A0E1W910"/>
<keyword evidence="6" id="KW-0479">Metal-binding</keyword>
<accession>A0A0E1W910</accession>
<dbReference type="SUPFAM" id="SSF50692">
    <property type="entry name" value="ADC-like"/>
    <property type="match status" value="1"/>
</dbReference>
<dbReference type="InterPro" id="IPR009010">
    <property type="entry name" value="Asp_de-COase-like_dom_sf"/>
</dbReference>
<feature type="domain" description="4Fe-4S Mo/W bis-MGD-type" evidence="11">
    <location>
        <begin position="18"/>
        <end position="79"/>
    </location>
</feature>
<evidence type="ECO:0000256" key="3">
    <source>
        <dbReference type="ARBA" id="ARBA00008747"/>
    </source>
</evidence>
<dbReference type="PROSITE" id="PS00551">
    <property type="entry name" value="MOLYBDOPTERIN_PROK_1"/>
    <property type="match status" value="1"/>
</dbReference>
<evidence type="ECO:0000256" key="5">
    <source>
        <dbReference type="ARBA" id="ARBA00022505"/>
    </source>
</evidence>
<keyword evidence="10" id="KW-0534">Nitrate assimilation</keyword>
<keyword evidence="8" id="KW-0408">Iron</keyword>
<dbReference type="Gene3D" id="1.10.10.1100">
    <property type="entry name" value="BFD-like [2Fe-2S]-binding domain"/>
    <property type="match status" value="1"/>
</dbReference>
<dbReference type="Pfam" id="PF04324">
    <property type="entry name" value="Fer2_BFD"/>
    <property type="match status" value="1"/>
</dbReference>
<dbReference type="PANTHER" id="PTHR43105:SF9">
    <property type="entry name" value="NADPH-FE(3+) OXIDOREDUCTASE SUBUNIT ALPHA"/>
    <property type="match status" value="1"/>
</dbReference>
<dbReference type="Gene3D" id="3.40.228.10">
    <property type="entry name" value="Dimethylsulfoxide Reductase, domain 2"/>
    <property type="match status" value="1"/>
</dbReference>
<comment type="cofactor">
    <cofactor evidence="1">
        <name>Mo-bis(molybdopterin guanine dinucleotide)</name>
        <dbReference type="ChEBI" id="CHEBI:60539"/>
    </cofactor>
</comment>
<dbReference type="Pfam" id="PF00384">
    <property type="entry name" value="Molybdopterin"/>
    <property type="match status" value="1"/>
</dbReference>
<dbReference type="InterPro" id="IPR006657">
    <property type="entry name" value="MoPterin_dinucl-bd_dom"/>
</dbReference>
<evidence type="ECO:0000256" key="4">
    <source>
        <dbReference type="ARBA" id="ARBA00022485"/>
    </source>
</evidence>
<dbReference type="PANTHER" id="PTHR43105">
    <property type="entry name" value="RESPIRATORY NITRATE REDUCTASE"/>
    <property type="match status" value="1"/>
</dbReference>
<dbReference type="GO" id="GO:1990204">
    <property type="term" value="C:oxidoreductase complex"/>
    <property type="evidence" value="ECO:0007669"/>
    <property type="project" value="UniProtKB-ARBA"/>
</dbReference>
<dbReference type="InterPro" id="IPR050123">
    <property type="entry name" value="Prok_molybdopt-oxidoreductase"/>
</dbReference>
<protein>
    <submittedName>
        <fullName evidence="12">Nitrate reductase</fullName>
        <ecNumber evidence="12">1.7.99.4</ecNumber>
    </submittedName>
</protein>
<evidence type="ECO:0000256" key="9">
    <source>
        <dbReference type="ARBA" id="ARBA00023014"/>
    </source>
</evidence>
<keyword evidence="7 12" id="KW-0560">Oxidoreductase</keyword>
<dbReference type="SMART" id="SM00926">
    <property type="entry name" value="Molybdop_Fe4S4"/>
    <property type="match status" value="1"/>
</dbReference>
<dbReference type="InterPro" id="IPR041957">
    <property type="entry name" value="CT_Nitrate-R-NapA-like"/>
</dbReference>
<keyword evidence="4" id="KW-0004">4Fe-4S</keyword>
<dbReference type="CDD" id="cd02791">
    <property type="entry name" value="MopB_CT_Nitrate-R-NapA-like"/>
    <property type="match status" value="1"/>
</dbReference>
<dbReference type="RefSeq" id="WP_004526054.1">
    <property type="nucleotide sequence ID" value="NZ_CM000832.1"/>
</dbReference>
<dbReference type="GO" id="GO:0016020">
    <property type="term" value="C:membrane"/>
    <property type="evidence" value="ECO:0007669"/>
    <property type="project" value="TreeGrafter"/>
</dbReference>
<dbReference type="InterPro" id="IPR007419">
    <property type="entry name" value="BFD-like_2Fe2S-bd_dom"/>
</dbReference>
<sequence length="951" mass="101381">MTVDTLAQPIAPSTPGAVRETRSTCCYCGVGCGVVIETRRDANGRDTIVGVRGDPDHPANFGRLCSKGSTLHLTATPERYAQTRATHPELRASRDAARTRVSWDDALDHVAQRLARTVERHGPDSVGFYISGQLLTEDYYVFNKLAKGLVGTNNIDSNSRLCMSSAVVGYKKTLGADAPPCSYEDLDHALTVLIAGANPAYAHPILYRRLEAARARNPQMKVIVADPRRTDSASDATLHLALQPGTDTMLFNAMLHVLIWDGALDSAFIAAHTHGFDALRDAVRDATPAAAAQVCGLRADDIVQAARWFGAGPSLSLYCQGLNQSSSGTAKNVALINLHLATGQIGKPGAGPFSLTGQPNAMGGREVGGMATLASAHRDLANPAERAEIARLWGVPDLPAKPGLTAVEMFERLAEGALKAIWIVCTNPAHSIPSQALARAGLERAEFVVLQDAYAHTGTAPYADVLLPAATWGEKEGTVTNSERRISRVRAATQPYGDARADWRIAADVGRRLEARLAPGRPTLFPYEDAEAIWNEHRATTLGRDCDIGGLSWPLLARDGPQQWPFPAGATQGLARLYTDGRFPSADGRARFVPTPYQPVAEAVDARYRFALTTGRLRDQWHGGSRTGSVAKLFAHAPQPCVELNPGDCARLGLGAHDFVHLTSRRGSALMPARADDAVAPGQAFAPMHWGDEYVSGVAGNRAAMGINALTTPARDPHSQQPELKHAAIKLLKADLPWRWLIAARVPPGELLARQRAARAFFARFPYASCVPFGTDAYAGLAWRAAAYEPAPAELQREIEALFELPAQAADVMSYGDARRGTGRRVRIVDGALVAFSVAGAAGATEDSAAVLRDYVDTGASVGALGRLLLFAGRVPLQTAPARGRTICNCVGVSEREIGAVLAADAPSAAPVERLANLQERLKCGTQCGSCIPELRRLIAETATAAAPPPR</sequence>
<dbReference type="GO" id="GO:0042128">
    <property type="term" value="P:nitrate assimilation"/>
    <property type="evidence" value="ECO:0007669"/>
    <property type="project" value="UniProtKB-KW"/>
</dbReference>
<dbReference type="InterPro" id="IPR006656">
    <property type="entry name" value="Mopterin_OxRdtase"/>
</dbReference>
<dbReference type="CDD" id="cd02754">
    <property type="entry name" value="MopB_Nitrate-R-NapA-like"/>
    <property type="match status" value="1"/>
</dbReference>
<evidence type="ECO:0000256" key="1">
    <source>
        <dbReference type="ARBA" id="ARBA00001942"/>
    </source>
</evidence>
<dbReference type="PROSITE" id="PS00490">
    <property type="entry name" value="MOLYBDOPTERIN_PROK_2"/>
    <property type="match status" value="1"/>
</dbReference>
<keyword evidence="5" id="KW-0500">Molybdenum</keyword>
<evidence type="ECO:0000256" key="10">
    <source>
        <dbReference type="ARBA" id="ARBA00023063"/>
    </source>
</evidence>
<dbReference type="InterPro" id="IPR006963">
    <property type="entry name" value="Mopterin_OxRdtase_4Fe-4S_dom"/>
</dbReference>
<dbReference type="Gene3D" id="2.20.25.90">
    <property type="entry name" value="ADC-like domains"/>
    <property type="match status" value="1"/>
</dbReference>
<evidence type="ECO:0000256" key="7">
    <source>
        <dbReference type="ARBA" id="ARBA00023002"/>
    </source>
</evidence>
<dbReference type="GO" id="GO:0016491">
    <property type="term" value="F:oxidoreductase activity"/>
    <property type="evidence" value="ECO:0007669"/>
    <property type="project" value="UniProtKB-KW"/>
</dbReference>
<dbReference type="Proteomes" id="UP000001812">
    <property type="component" value="Chromosome I"/>
</dbReference>
<dbReference type="GO" id="GO:0045333">
    <property type="term" value="P:cellular respiration"/>
    <property type="evidence" value="ECO:0007669"/>
    <property type="project" value="UniProtKB-ARBA"/>
</dbReference>
<dbReference type="GO" id="GO:0043546">
    <property type="term" value="F:molybdopterin cofactor binding"/>
    <property type="evidence" value="ECO:0007669"/>
    <property type="project" value="InterPro"/>
</dbReference>
<evidence type="ECO:0000313" key="12">
    <source>
        <dbReference type="EMBL" id="EET08874.1"/>
    </source>
</evidence>
<dbReference type="GO" id="GO:0046872">
    <property type="term" value="F:metal ion binding"/>
    <property type="evidence" value="ECO:0007669"/>
    <property type="project" value="UniProtKB-KW"/>
</dbReference>
<comment type="similarity">
    <text evidence="3">Belongs to the prokaryotic molybdopterin-containing oxidoreductase family. NasA/NapA/NarB subfamily.</text>
</comment>
<dbReference type="PROSITE" id="PS51669">
    <property type="entry name" value="4FE4S_MOW_BIS_MGD"/>
    <property type="match status" value="1"/>
</dbReference>
<evidence type="ECO:0000259" key="11">
    <source>
        <dbReference type="PROSITE" id="PS51669"/>
    </source>
</evidence>
<evidence type="ECO:0000256" key="2">
    <source>
        <dbReference type="ARBA" id="ARBA00001966"/>
    </source>
</evidence>
<dbReference type="EMBL" id="CM000832">
    <property type="protein sequence ID" value="EET08874.1"/>
    <property type="molecule type" value="Genomic_DNA"/>
</dbReference>
<comment type="cofactor">
    <cofactor evidence="2">
        <name>[4Fe-4S] cluster</name>
        <dbReference type="ChEBI" id="CHEBI:49883"/>
    </cofactor>
</comment>
<dbReference type="InterPro" id="IPR027467">
    <property type="entry name" value="MopterinOxRdtase_cofactor_BS"/>
</dbReference>
<gene>
    <name evidence="12" type="primary">narB_1</name>
    <name evidence="12" type="ORF">BURPS1710A_0846</name>
</gene>
<dbReference type="EC" id="1.7.99.4" evidence="12"/>
<dbReference type="InterPro" id="IPR041854">
    <property type="entry name" value="BFD-like_2Fe2S-bd_dom_sf"/>
</dbReference>
<proteinExistence type="inferred from homology"/>
<dbReference type="Pfam" id="PF01568">
    <property type="entry name" value="Molydop_binding"/>
    <property type="match status" value="1"/>
</dbReference>
<dbReference type="GO" id="GO:0051539">
    <property type="term" value="F:4 iron, 4 sulfur cluster binding"/>
    <property type="evidence" value="ECO:0007669"/>
    <property type="project" value="UniProtKB-KW"/>
</dbReference>
<dbReference type="InterPro" id="IPR006655">
    <property type="entry name" value="Mopterin_OxRdtase_prok_CS"/>
</dbReference>
<dbReference type="SUPFAM" id="SSF53706">
    <property type="entry name" value="Formate dehydrogenase/DMSO reductase, domains 1-3"/>
    <property type="match status" value="1"/>
</dbReference>
<dbReference type="HOGENOM" id="CLU_000422_13_4_4"/>
<dbReference type="Pfam" id="PF04879">
    <property type="entry name" value="Molybdop_Fe4S4"/>
    <property type="match status" value="1"/>
</dbReference>
<dbReference type="Gene3D" id="3.40.50.740">
    <property type="match status" value="1"/>
</dbReference>
<keyword evidence="9" id="KW-0411">Iron-sulfur</keyword>
<evidence type="ECO:0000256" key="8">
    <source>
        <dbReference type="ARBA" id="ARBA00023004"/>
    </source>
</evidence>